<name>A0A379LYM4_9NOCA</name>
<accession>A0A379LYM4</accession>
<dbReference type="EMBL" id="UGVI01000001">
    <property type="protein sequence ID" value="SUE15159.1"/>
    <property type="molecule type" value="Genomic_DNA"/>
</dbReference>
<gene>
    <name evidence="1" type="ORF">NCTC13296_02016</name>
</gene>
<reference evidence="1 2" key="1">
    <citation type="submission" date="2018-06" db="EMBL/GenBank/DDBJ databases">
        <authorList>
            <consortium name="Pathogen Informatics"/>
            <person name="Doyle S."/>
        </authorList>
    </citation>
    <scope>NUCLEOTIDE SEQUENCE [LARGE SCALE GENOMIC DNA]</scope>
    <source>
        <strain evidence="1 2">NCTC13296</strain>
    </source>
</reference>
<proteinExistence type="predicted"/>
<dbReference type="Proteomes" id="UP000254569">
    <property type="component" value="Unassembled WGS sequence"/>
</dbReference>
<evidence type="ECO:0000313" key="1">
    <source>
        <dbReference type="EMBL" id="SUE15159.1"/>
    </source>
</evidence>
<protein>
    <submittedName>
        <fullName evidence="1">Uncharacterized protein</fullName>
    </submittedName>
</protein>
<dbReference type="AlphaFoldDB" id="A0A379LYM4"/>
<dbReference type="RefSeq" id="WP_016931993.1">
    <property type="nucleotide sequence ID" value="NZ_LPZN01000003.1"/>
</dbReference>
<organism evidence="1 2">
    <name type="scientific">Rhodococcus gordoniae</name>
    <dbReference type="NCBI Taxonomy" id="223392"/>
    <lineage>
        <taxon>Bacteria</taxon>
        <taxon>Bacillati</taxon>
        <taxon>Actinomycetota</taxon>
        <taxon>Actinomycetes</taxon>
        <taxon>Mycobacteriales</taxon>
        <taxon>Nocardiaceae</taxon>
        <taxon>Rhodococcus</taxon>
    </lineage>
</organism>
<evidence type="ECO:0000313" key="2">
    <source>
        <dbReference type="Proteomes" id="UP000254569"/>
    </source>
</evidence>
<sequence length="48" mass="5125">MLEQNPVSGVTISSSATLPQGVRFSTAEIKKRIDEMFDNSAAPVASEN</sequence>
<keyword evidence="2" id="KW-1185">Reference proteome</keyword>